<keyword evidence="7" id="KW-0812">Transmembrane</keyword>
<keyword evidence="1 6" id="KW-0645">Protease</keyword>
<evidence type="ECO:0000256" key="5">
    <source>
        <dbReference type="ARBA" id="ARBA00023049"/>
    </source>
</evidence>
<evidence type="ECO:0000256" key="7">
    <source>
        <dbReference type="SAM" id="Phobius"/>
    </source>
</evidence>
<name>A0A2K9LPX6_9GAMM</name>
<dbReference type="GO" id="GO:0046872">
    <property type="term" value="F:metal ion binding"/>
    <property type="evidence" value="ECO:0007669"/>
    <property type="project" value="UniProtKB-KW"/>
</dbReference>
<keyword evidence="10" id="KW-1185">Reference proteome</keyword>
<protein>
    <recommendedName>
        <fullName evidence="8">Peptidase M48 domain-containing protein</fullName>
    </recommendedName>
</protein>
<keyword evidence="4 6" id="KW-0862">Zinc</keyword>
<accession>A0A2K9LPX6</accession>
<dbReference type="AlphaFoldDB" id="A0A2K9LPX6"/>
<dbReference type="PANTHER" id="PTHR22726:SF1">
    <property type="entry name" value="METALLOENDOPEPTIDASE OMA1, MITOCHONDRIAL"/>
    <property type="match status" value="1"/>
</dbReference>
<sequence length="283" mass="31453">MEYENPRIPEGSNITPVHPLKEFAWLFTGLVALILITILSLSYLAGALAQHIPYSWEARLLDKSINKLMESRDRPDHERIERYLQGLADALAARQALPQDMKVKIHYFDGPMVNAFASLGGHIMIFRGALENVPNENALAMVIAHEIAHIKHRDPIVAYSRAITVGMALSNLVGADPGGSIGQLAGTTSALTQLSFTRQQESAADKEALRTLQDYYGHTLWSDSFFQYVVERKQGKYPPKFLSSHPNPEARIEQALTFRTEHPATSPAVATALPEFVLALKQR</sequence>
<keyword evidence="5 6" id="KW-0482">Metalloprotease</keyword>
<evidence type="ECO:0000313" key="10">
    <source>
        <dbReference type="Proteomes" id="UP000235116"/>
    </source>
</evidence>
<dbReference type="RefSeq" id="WP_101895716.1">
    <property type="nucleotide sequence ID" value="NZ_CP022684.1"/>
</dbReference>
<feature type="transmembrane region" description="Helical" evidence="7">
    <location>
        <begin position="23"/>
        <end position="49"/>
    </location>
</feature>
<dbReference type="PANTHER" id="PTHR22726">
    <property type="entry name" value="METALLOENDOPEPTIDASE OMA1"/>
    <property type="match status" value="1"/>
</dbReference>
<evidence type="ECO:0000256" key="6">
    <source>
        <dbReference type="RuleBase" id="RU003983"/>
    </source>
</evidence>
<evidence type="ECO:0000313" key="9">
    <source>
        <dbReference type="EMBL" id="AUM14342.1"/>
    </source>
</evidence>
<dbReference type="KEGG" id="kak:Kalk_18765"/>
<reference evidence="10" key="1">
    <citation type="submission" date="2017-08" db="EMBL/GenBank/DDBJ databases">
        <title>Direct submision.</title>
        <authorList>
            <person name="Kim S.-J."/>
            <person name="Rhee S.-K."/>
        </authorList>
    </citation>
    <scope>NUCLEOTIDE SEQUENCE [LARGE SCALE GENOMIC DNA]</scope>
    <source>
        <strain evidence="10">GI5</strain>
    </source>
</reference>
<keyword evidence="7" id="KW-1133">Transmembrane helix</keyword>
<comment type="cofactor">
    <cofactor evidence="6">
        <name>Zn(2+)</name>
        <dbReference type="ChEBI" id="CHEBI:29105"/>
    </cofactor>
    <text evidence="6">Binds 1 zinc ion per subunit.</text>
</comment>
<dbReference type="InterPro" id="IPR051156">
    <property type="entry name" value="Mito/Outer_Membr_Metalloprot"/>
</dbReference>
<evidence type="ECO:0000256" key="3">
    <source>
        <dbReference type="ARBA" id="ARBA00022801"/>
    </source>
</evidence>
<keyword evidence="7" id="KW-0472">Membrane</keyword>
<dbReference type="Proteomes" id="UP000235116">
    <property type="component" value="Chromosome"/>
</dbReference>
<keyword evidence="3 6" id="KW-0378">Hydrolase</keyword>
<keyword evidence="2" id="KW-0479">Metal-binding</keyword>
<gene>
    <name evidence="9" type="ORF">Kalk_18765</name>
</gene>
<feature type="domain" description="Peptidase M48" evidence="8">
    <location>
        <begin position="81"/>
        <end position="255"/>
    </location>
</feature>
<dbReference type="Gene3D" id="3.30.2010.10">
    <property type="entry name" value="Metalloproteases ('zincins'), catalytic domain"/>
    <property type="match status" value="1"/>
</dbReference>
<evidence type="ECO:0000259" key="8">
    <source>
        <dbReference type="Pfam" id="PF01435"/>
    </source>
</evidence>
<evidence type="ECO:0000256" key="2">
    <source>
        <dbReference type="ARBA" id="ARBA00022723"/>
    </source>
</evidence>
<proteinExistence type="inferred from homology"/>
<dbReference type="Pfam" id="PF01435">
    <property type="entry name" value="Peptidase_M48"/>
    <property type="match status" value="1"/>
</dbReference>
<dbReference type="GO" id="GO:0051603">
    <property type="term" value="P:proteolysis involved in protein catabolic process"/>
    <property type="evidence" value="ECO:0007669"/>
    <property type="project" value="TreeGrafter"/>
</dbReference>
<dbReference type="OrthoDB" id="9810445at2"/>
<dbReference type="EMBL" id="CP022684">
    <property type="protein sequence ID" value="AUM14342.1"/>
    <property type="molecule type" value="Genomic_DNA"/>
</dbReference>
<evidence type="ECO:0000256" key="4">
    <source>
        <dbReference type="ARBA" id="ARBA00022833"/>
    </source>
</evidence>
<dbReference type="CDD" id="cd07332">
    <property type="entry name" value="M48C_Oma1_like"/>
    <property type="match status" value="1"/>
</dbReference>
<evidence type="ECO:0000256" key="1">
    <source>
        <dbReference type="ARBA" id="ARBA00022670"/>
    </source>
</evidence>
<comment type="similarity">
    <text evidence="6">Belongs to the peptidase M48 family.</text>
</comment>
<dbReference type="GO" id="GO:0016020">
    <property type="term" value="C:membrane"/>
    <property type="evidence" value="ECO:0007669"/>
    <property type="project" value="TreeGrafter"/>
</dbReference>
<dbReference type="InterPro" id="IPR001915">
    <property type="entry name" value="Peptidase_M48"/>
</dbReference>
<organism evidence="9 10">
    <name type="scientific">Ketobacter alkanivorans</name>
    <dbReference type="NCBI Taxonomy" id="1917421"/>
    <lineage>
        <taxon>Bacteria</taxon>
        <taxon>Pseudomonadati</taxon>
        <taxon>Pseudomonadota</taxon>
        <taxon>Gammaproteobacteria</taxon>
        <taxon>Pseudomonadales</taxon>
        <taxon>Ketobacteraceae</taxon>
        <taxon>Ketobacter</taxon>
    </lineage>
</organism>
<dbReference type="GO" id="GO:0004222">
    <property type="term" value="F:metalloendopeptidase activity"/>
    <property type="evidence" value="ECO:0007669"/>
    <property type="project" value="InterPro"/>
</dbReference>